<protein>
    <submittedName>
        <fullName evidence="1">Galactinol synthase 2</fullName>
    </submittedName>
</protein>
<comment type="caution">
    <text evidence="1">The sequence shown here is derived from an EMBL/GenBank/DDBJ whole genome shotgun (WGS) entry which is preliminary data.</text>
</comment>
<dbReference type="EMBL" id="PKMF04000158">
    <property type="protein sequence ID" value="KAK7846259.1"/>
    <property type="molecule type" value="Genomic_DNA"/>
</dbReference>
<keyword evidence="2" id="KW-1185">Reference proteome</keyword>
<organism evidence="1 2">
    <name type="scientific">Quercus suber</name>
    <name type="common">Cork oak</name>
    <dbReference type="NCBI Taxonomy" id="58331"/>
    <lineage>
        <taxon>Eukaryota</taxon>
        <taxon>Viridiplantae</taxon>
        <taxon>Streptophyta</taxon>
        <taxon>Embryophyta</taxon>
        <taxon>Tracheophyta</taxon>
        <taxon>Spermatophyta</taxon>
        <taxon>Magnoliopsida</taxon>
        <taxon>eudicotyledons</taxon>
        <taxon>Gunneridae</taxon>
        <taxon>Pentapetalae</taxon>
        <taxon>rosids</taxon>
        <taxon>fabids</taxon>
        <taxon>Fagales</taxon>
        <taxon>Fagaceae</taxon>
        <taxon>Quercus</taxon>
    </lineage>
</organism>
<reference evidence="1 2" key="1">
    <citation type="journal article" date="2018" name="Sci. Data">
        <title>The draft genome sequence of cork oak.</title>
        <authorList>
            <person name="Ramos A.M."/>
            <person name="Usie A."/>
            <person name="Barbosa P."/>
            <person name="Barros P.M."/>
            <person name="Capote T."/>
            <person name="Chaves I."/>
            <person name="Simoes F."/>
            <person name="Abreu I."/>
            <person name="Carrasquinho I."/>
            <person name="Faro C."/>
            <person name="Guimaraes J.B."/>
            <person name="Mendonca D."/>
            <person name="Nobrega F."/>
            <person name="Rodrigues L."/>
            <person name="Saibo N.J.M."/>
            <person name="Varela M.C."/>
            <person name="Egas C."/>
            <person name="Matos J."/>
            <person name="Miguel C.M."/>
            <person name="Oliveira M.M."/>
            <person name="Ricardo C.P."/>
            <person name="Goncalves S."/>
        </authorList>
    </citation>
    <scope>NUCLEOTIDE SEQUENCE [LARGE SCALE GENOMIC DNA]</scope>
    <source>
        <strain evidence="2">cv. HL8</strain>
    </source>
</reference>
<gene>
    <name evidence="1" type="primary">GOLS2_6</name>
    <name evidence="1" type="ORF">CFP56_008186</name>
</gene>
<proteinExistence type="predicted"/>
<accession>A0AAW0L669</accession>
<dbReference type="Proteomes" id="UP000237347">
    <property type="component" value="Unassembled WGS sequence"/>
</dbReference>
<evidence type="ECO:0000313" key="2">
    <source>
        <dbReference type="Proteomes" id="UP000237347"/>
    </source>
</evidence>
<sequence>MAPNVTVATTITGFTKPVTLPNRAIYQDDVLRWWHSSMRSENIDELFDLPDGHYYSSHHSNKIRYCKQCSEKVQWPDVLGSRPSLYFNAASQPTNDDLLKTMEITMPTTFAEKAKANTIFFFKDFLIFLFRNWIYTSQCLQYKPSFGYDYDNYVAVAALAEDGPLTFSTTPPAA</sequence>
<evidence type="ECO:0000313" key="1">
    <source>
        <dbReference type="EMBL" id="KAK7846259.1"/>
    </source>
</evidence>
<dbReference type="AlphaFoldDB" id="A0AAW0L669"/>
<name>A0AAW0L669_QUESU</name>